<evidence type="ECO:0000256" key="2">
    <source>
        <dbReference type="SAM" id="SignalP"/>
    </source>
</evidence>
<accession>A0AAW1KG29</accession>
<organism evidence="4 5">
    <name type="scientific">Popillia japonica</name>
    <name type="common">Japanese beetle</name>
    <dbReference type="NCBI Taxonomy" id="7064"/>
    <lineage>
        <taxon>Eukaryota</taxon>
        <taxon>Metazoa</taxon>
        <taxon>Ecdysozoa</taxon>
        <taxon>Arthropoda</taxon>
        <taxon>Hexapoda</taxon>
        <taxon>Insecta</taxon>
        <taxon>Pterygota</taxon>
        <taxon>Neoptera</taxon>
        <taxon>Endopterygota</taxon>
        <taxon>Coleoptera</taxon>
        <taxon>Polyphaga</taxon>
        <taxon>Scarabaeiformia</taxon>
        <taxon>Scarabaeidae</taxon>
        <taxon>Rutelinae</taxon>
        <taxon>Popillia</taxon>
    </lineage>
</organism>
<gene>
    <name evidence="4" type="ORF">QE152_g23250</name>
</gene>
<proteinExistence type="predicted"/>
<evidence type="ECO:0000259" key="3">
    <source>
        <dbReference type="Pfam" id="PF01562"/>
    </source>
</evidence>
<feature type="chain" id="PRO_5043878390" evidence="2">
    <location>
        <begin position="24"/>
        <end position="327"/>
    </location>
</feature>
<feature type="domain" description="Peptidase M12B propeptide" evidence="3">
    <location>
        <begin position="38"/>
        <end position="131"/>
    </location>
</feature>
<dbReference type="InterPro" id="IPR002870">
    <property type="entry name" value="Peptidase_M12B_N"/>
</dbReference>
<dbReference type="AlphaFoldDB" id="A0AAW1KG29"/>
<keyword evidence="2" id="KW-0732">Signal</keyword>
<reference evidence="4 5" key="1">
    <citation type="journal article" date="2024" name="BMC Genomics">
        <title>De novo assembly and annotation of Popillia japonica's genome with initial clues to its potential as an invasive pest.</title>
        <authorList>
            <person name="Cucini C."/>
            <person name="Boschi S."/>
            <person name="Funari R."/>
            <person name="Cardaioli E."/>
            <person name="Iannotti N."/>
            <person name="Marturano G."/>
            <person name="Paoli F."/>
            <person name="Bruttini M."/>
            <person name="Carapelli A."/>
            <person name="Frati F."/>
            <person name="Nardi F."/>
        </authorList>
    </citation>
    <scope>NUCLEOTIDE SEQUENCE [LARGE SCALE GENOMIC DNA]</scope>
    <source>
        <strain evidence="4">DMR45628</strain>
    </source>
</reference>
<evidence type="ECO:0000313" key="4">
    <source>
        <dbReference type="EMBL" id="KAK9718338.1"/>
    </source>
</evidence>
<feature type="signal peptide" evidence="2">
    <location>
        <begin position="1"/>
        <end position="23"/>
    </location>
</feature>
<evidence type="ECO:0000256" key="1">
    <source>
        <dbReference type="ARBA" id="ARBA00023157"/>
    </source>
</evidence>
<dbReference type="Proteomes" id="UP001458880">
    <property type="component" value="Unassembled WGS sequence"/>
</dbReference>
<protein>
    <submittedName>
        <fullName evidence="4">Reprolysin family propeptide</fullName>
    </submittedName>
</protein>
<dbReference type="Pfam" id="PF01562">
    <property type="entry name" value="Pep_M12B_propep"/>
    <property type="match status" value="1"/>
</dbReference>
<dbReference type="EMBL" id="JASPKY010000229">
    <property type="protein sequence ID" value="KAK9718338.1"/>
    <property type="molecule type" value="Genomic_DNA"/>
</dbReference>
<sequence>MVYYITGALICSTLYFVCCGAAASSNVGREYKGKQYSEVVFPRRVTRRGDFISHFLPNTYKRVQPQRYKRSLGENIHYLVPFRGTNYHLELTPNHQLISPGMVIENHRKRISERSINHANETQCHYTGFIRGDKNSKVAISTCNGLTGYIRTKRQYFFIEPIPGHTPSNTKAHPHFVNSHSIQDHFVVNCESDANIAEVIAKRAARYEREGEVFKCISELHIETLVVVDRTMLMYHKEIDVENYVLTVFNMHKPERLSRVRADKINQLIFVRDNVRPQLTKILKRWLAYHKFVNTIKHGPRQTTTQQWENYTLAKAVVEKSFEGDPK</sequence>
<comment type="caution">
    <text evidence="4">The sequence shown here is derived from an EMBL/GenBank/DDBJ whole genome shotgun (WGS) entry which is preliminary data.</text>
</comment>
<keyword evidence="5" id="KW-1185">Reference proteome</keyword>
<dbReference type="PANTHER" id="PTHR11905">
    <property type="entry name" value="ADAM A DISINTEGRIN AND METALLOPROTEASE DOMAIN"/>
    <property type="match status" value="1"/>
</dbReference>
<name>A0AAW1KG29_POPJA</name>
<evidence type="ECO:0000313" key="5">
    <source>
        <dbReference type="Proteomes" id="UP001458880"/>
    </source>
</evidence>
<dbReference type="PANTHER" id="PTHR11905:SF256">
    <property type="entry name" value="PEPTIDASE M12B DOMAIN-CONTAINING PROTEIN"/>
    <property type="match status" value="1"/>
</dbReference>
<keyword evidence="1" id="KW-1015">Disulfide bond</keyword>